<dbReference type="GO" id="GO:0005524">
    <property type="term" value="F:ATP binding"/>
    <property type="evidence" value="ECO:0007669"/>
    <property type="project" value="UniProtKB-KW"/>
</dbReference>
<evidence type="ECO:0000256" key="7">
    <source>
        <dbReference type="ARBA" id="ARBA00023125"/>
    </source>
</evidence>
<protein>
    <recommendedName>
        <fullName evidence="11">ATP-dependent DNA helicase RecQ</fullName>
        <ecNumber evidence="10">5.6.2.4</ecNumber>
    </recommendedName>
    <alternativeName>
        <fullName evidence="12">DNA 3'-5' helicase RecQ</fullName>
    </alternativeName>
</protein>
<evidence type="ECO:0000256" key="10">
    <source>
        <dbReference type="ARBA" id="ARBA00034808"/>
    </source>
</evidence>
<dbReference type="InterPro" id="IPR027417">
    <property type="entry name" value="P-loop_NTPase"/>
</dbReference>
<keyword evidence="8" id="KW-0413">Isomerase</keyword>
<keyword evidence="4" id="KW-0378">Hydrolase</keyword>
<evidence type="ECO:0000256" key="9">
    <source>
        <dbReference type="ARBA" id="ARBA00034617"/>
    </source>
</evidence>
<gene>
    <name evidence="15" type="ORF">G3570_10575</name>
</gene>
<evidence type="ECO:0000256" key="1">
    <source>
        <dbReference type="ARBA" id="ARBA00005446"/>
    </source>
</evidence>
<sequence length="638" mass="72937">MFDKALQNLQKYWGYESFREGQDDAIRSVLSGEDTVVLFPTGGGKSICYQVPATVFKGMTLVISPLVALMQDQVQQLKDRKISATFINSTLSSWEIEQRLVNARNGMYKLLYCSPERLKTSLWEAELPKLDIDLVAIDEAHCISEWGHDFRPSYREIRESLETLDDSTSWMALTATATPEVRKDIIDNLGFEDANVISKGYDRPNLYWWVVPAEKKREKLLNAVRKGSEHGAGLIYGGTRRNCEELAEIITDKLGINTKAYHAGVEQEKRIKIQEQWIAGDLPLVAATNAFGMGIDKSDCRYVIHYQMPYSLEAYYQEAGRAGRDGVKSFPILLYKPSDSAIAEKRLKDSYPEQEQLQKVYDALCDTFNLAVNTGMEEAEQVSIPALQKRANLPFKIVKSSLKVLNQLGVIQLIDYIVPQIGVRFIAAEDYVRNKIDTLENNQKADFLDTLYRQFGPESFNGMIYLDVDYLKRKLNQTENAIVKGLQVLQAHDQILNYETLGELPLVRLIEERQRNLPFGRTQLEKHRNSLLKKLDYMGRYIQTDLCREVFIRNYFGEENVSDCGHCDNCLDDMGKTEKGLNKSDIQQLTDILKNGSRSMQELHKLTGNSKEQLKQALSYLIREEKVTSKADKYEWKA</sequence>
<dbReference type="GO" id="GO:0005737">
    <property type="term" value="C:cytoplasm"/>
    <property type="evidence" value="ECO:0007669"/>
    <property type="project" value="TreeGrafter"/>
</dbReference>
<dbReference type="InterPro" id="IPR036388">
    <property type="entry name" value="WH-like_DNA-bd_sf"/>
</dbReference>
<evidence type="ECO:0000313" key="16">
    <source>
        <dbReference type="Proteomes" id="UP000473278"/>
    </source>
</evidence>
<keyword evidence="7" id="KW-0238">DNA-binding</keyword>
<dbReference type="PROSITE" id="PS51192">
    <property type="entry name" value="HELICASE_ATP_BIND_1"/>
    <property type="match status" value="1"/>
</dbReference>
<dbReference type="PANTHER" id="PTHR13710:SF105">
    <property type="entry name" value="ATP-DEPENDENT DNA HELICASE Q1"/>
    <property type="match status" value="1"/>
</dbReference>
<dbReference type="SMART" id="SM00487">
    <property type="entry name" value="DEXDc"/>
    <property type="match status" value="1"/>
</dbReference>
<dbReference type="CDD" id="cd17920">
    <property type="entry name" value="DEXHc_RecQ"/>
    <property type="match status" value="1"/>
</dbReference>
<dbReference type="NCBIfam" id="TIGR00614">
    <property type="entry name" value="recQ_fam"/>
    <property type="match status" value="1"/>
</dbReference>
<dbReference type="InterPro" id="IPR004589">
    <property type="entry name" value="DNA_helicase_ATP-dep_RecQ"/>
</dbReference>
<evidence type="ECO:0000256" key="5">
    <source>
        <dbReference type="ARBA" id="ARBA00022806"/>
    </source>
</evidence>
<dbReference type="GO" id="GO:0016787">
    <property type="term" value="F:hydrolase activity"/>
    <property type="evidence" value="ECO:0007669"/>
    <property type="project" value="UniProtKB-KW"/>
</dbReference>
<evidence type="ECO:0000256" key="12">
    <source>
        <dbReference type="ARBA" id="ARBA00044550"/>
    </source>
</evidence>
<accession>A0A6M1SPQ1</accession>
<evidence type="ECO:0000259" key="13">
    <source>
        <dbReference type="PROSITE" id="PS51192"/>
    </source>
</evidence>
<dbReference type="GO" id="GO:0006281">
    <property type="term" value="P:DNA repair"/>
    <property type="evidence" value="ECO:0007669"/>
    <property type="project" value="TreeGrafter"/>
</dbReference>
<evidence type="ECO:0000256" key="6">
    <source>
        <dbReference type="ARBA" id="ARBA00022840"/>
    </source>
</evidence>
<evidence type="ECO:0000256" key="8">
    <source>
        <dbReference type="ARBA" id="ARBA00023235"/>
    </source>
</evidence>
<dbReference type="AlphaFoldDB" id="A0A6M1SPQ1"/>
<dbReference type="PANTHER" id="PTHR13710">
    <property type="entry name" value="DNA HELICASE RECQ FAMILY MEMBER"/>
    <property type="match status" value="1"/>
</dbReference>
<dbReference type="Proteomes" id="UP000473278">
    <property type="component" value="Unassembled WGS sequence"/>
</dbReference>
<comment type="similarity">
    <text evidence="1">Belongs to the helicase family. RecQ subfamily.</text>
</comment>
<evidence type="ECO:0000259" key="14">
    <source>
        <dbReference type="PROSITE" id="PS51194"/>
    </source>
</evidence>
<dbReference type="GO" id="GO:0043138">
    <property type="term" value="F:3'-5' DNA helicase activity"/>
    <property type="evidence" value="ECO:0007669"/>
    <property type="project" value="UniProtKB-EC"/>
</dbReference>
<feature type="domain" description="Helicase ATP-binding" evidence="13">
    <location>
        <begin position="26"/>
        <end position="195"/>
    </location>
</feature>
<feature type="domain" description="Helicase C-terminal" evidence="14">
    <location>
        <begin position="216"/>
        <end position="376"/>
    </location>
</feature>
<dbReference type="GO" id="GO:0046872">
    <property type="term" value="F:metal ion binding"/>
    <property type="evidence" value="ECO:0007669"/>
    <property type="project" value="UniProtKB-KW"/>
</dbReference>
<keyword evidence="16" id="KW-1185">Reference proteome</keyword>
<evidence type="ECO:0000256" key="2">
    <source>
        <dbReference type="ARBA" id="ARBA00022723"/>
    </source>
</evidence>
<evidence type="ECO:0000256" key="3">
    <source>
        <dbReference type="ARBA" id="ARBA00022741"/>
    </source>
</evidence>
<dbReference type="Pfam" id="PF00270">
    <property type="entry name" value="DEAD"/>
    <property type="match status" value="1"/>
</dbReference>
<dbReference type="GO" id="GO:0009378">
    <property type="term" value="F:four-way junction helicase activity"/>
    <property type="evidence" value="ECO:0007669"/>
    <property type="project" value="TreeGrafter"/>
</dbReference>
<dbReference type="SMART" id="SM00490">
    <property type="entry name" value="HELICc"/>
    <property type="match status" value="1"/>
</dbReference>
<evidence type="ECO:0000256" key="4">
    <source>
        <dbReference type="ARBA" id="ARBA00022801"/>
    </source>
</evidence>
<proteinExistence type="inferred from homology"/>
<dbReference type="SUPFAM" id="SSF52540">
    <property type="entry name" value="P-loop containing nucleoside triphosphate hydrolases"/>
    <property type="match status" value="1"/>
</dbReference>
<keyword evidence="6" id="KW-0067">ATP-binding</keyword>
<dbReference type="Gene3D" id="3.40.50.300">
    <property type="entry name" value="P-loop containing nucleotide triphosphate hydrolases"/>
    <property type="match status" value="2"/>
</dbReference>
<dbReference type="GO" id="GO:0005694">
    <property type="term" value="C:chromosome"/>
    <property type="evidence" value="ECO:0007669"/>
    <property type="project" value="TreeGrafter"/>
</dbReference>
<dbReference type="Pfam" id="PF00271">
    <property type="entry name" value="Helicase_C"/>
    <property type="match status" value="1"/>
</dbReference>
<dbReference type="InterPro" id="IPR014001">
    <property type="entry name" value="Helicase_ATP-bd"/>
</dbReference>
<dbReference type="EMBL" id="JAALLT010000003">
    <property type="protein sequence ID" value="NGP77079.1"/>
    <property type="molecule type" value="Genomic_DNA"/>
</dbReference>
<comment type="caution">
    <text evidence="15">The sequence shown here is derived from an EMBL/GenBank/DDBJ whole genome shotgun (WGS) entry which is preliminary data.</text>
</comment>
<dbReference type="Pfam" id="PF16124">
    <property type="entry name" value="RecQ_Zn_bind"/>
    <property type="match status" value="1"/>
</dbReference>
<dbReference type="EC" id="5.6.2.4" evidence="10"/>
<evidence type="ECO:0000313" key="15">
    <source>
        <dbReference type="EMBL" id="NGP77079.1"/>
    </source>
</evidence>
<comment type="catalytic activity">
    <reaction evidence="9">
        <text>Couples ATP hydrolysis with the unwinding of duplex DNA by translocating in the 3'-5' direction.</text>
        <dbReference type="EC" id="5.6.2.4"/>
    </reaction>
</comment>
<dbReference type="GO" id="GO:0003677">
    <property type="term" value="F:DNA binding"/>
    <property type="evidence" value="ECO:0007669"/>
    <property type="project" value="UniProtKB-KW"/>
</dbReference>
<dbReference type="InterPro" id="IPR001650">
    <property type="entry name" value="Helicase_C-like"/>
</dbReference>
<dbReference type="PROSITE" id="PS51194">
    <property type="entry name" value="HELICASE_CTER"/>
    <property type="match status" value="1"/>
</dbReference>
<keyword evidence="5 15" id="KW-0347">Helicase</keyword>
<dbReference type="FunFam" id="3.40.50.300:FF:001389">
    <property type="entry name" value="ATP-dependent DNA helicase RecQ"/>
    <property type="match status" value="1"/>
</dbReference>
<dbReference type="RefSeq" id="WP_165142092.1">
    <property type="nucleotide sequence ID" value="NZ_JAALLT010000003.1"/>
</dbReference>
<dbReference type="InterPro" id="IPR011545">
    <property type="entry name" value="DEAD/DEAH_box_helicase_dom"/>
</dbReference>
<keyword evidence="2" id="KW-0479">Metal-binding</keyword>
<evidence type="ECO:0000256" key="11">
    <source>
        <dbReference type="ARBA" id="ARBA00044535"/>
    </source>
</evidence>
<organism evidence="15 16">
    <name type="scientific">Halalkalibaculum roseum</name>
    <dbReference type="NCBI Taxonomy" id="2709311"/>
    <lineage>
        <taxon>Bacteria</taxon>
        <taxon>Pseudomonadati</taxon>
        <taxon>Balneolota</taxon>
        <taxon>Balneolia</taxon>
        <taxon>Balneolales</taxon>
        <taxon>Balneolaceae</taxon>
        <taxon>Halalkalibaculum</taxon>
    </lineage>
</organism>
<name>A0A6M1SPQ1_9BACT</name>
<keyword evidence="3" id="KW-0547">Nucleotide-binding</keyword>
<dbReference type="GO" id="GO:0006310">
    <property type="term" value="P:DNA recombination"/>
    <property type="evidence" value="ECO:0007669"/>
    <property type="project" value="InterPro"/>
</dbReference>
<dbReference type="Gene3D" id="1.10.10.10">
    <property type="entry name" value="Winged helix-like DNA-binding domain superfamily/Winged helix DNA-binding domain"/>
    <property type="match status" value="1"/>
</dbReference>
<reference evidence="15 16" key="1">
    <citation type="submission" date="2020-02" db="EMBL/GenBank/DDBJ databases">
        <title>Balneolaceae bacterium YR4-1, complete genome.</title>
        <authorList>
            <person name="Li Y."/>
            <person name="Wu S."/>
        </authorList>
    </citation>
    <scope>NUCLEOTIDE SEQUENCE [LARGE SCALE GENOMIC DNA]</scope>
    <source>
        <strain evidence="15 16">YR4-1</strain>
    </source>
</reference>
<dbReference type="InterPro" id="IPR032284">
    <property type="entry name" value="RecQ_Zn-bd"/>
</dbReference>